<dbReference type="InterPro" id="IPR002591">
    <property type="entry name" value="Phosphodiest/P_Trfase"/>
</dbReference>
<protein>
    <submittedName>
        <fullName evidence="1">Alkaline phosphatase family protein</fullName>
    </submittedName>
</protein>
<dbReference type="OrthoDB" id="9771966at2"/>
<dbReference type="Pfam" id="PF01663">
    <property type="entry name" value="Phosphodiest"/>
    <property type="match status" value="1"/>
</dbReference>
<comment type="caution">
    <text evidence="1">The sequence shown here is derived from an EMBL/GenBank/DDBJ whole genome shotgun (WGS) entry which is preliminary data.</text>
</comment>
<reference evidence="1 2" key="1">
    <citation type="submission" date="2018-04" db="EMBL/GenBank/DDBJ databases">
        <title>Genome of Nocardioides gansuensis WSJ-1.</title>
        <authorList>
            <person name="Wu S."/>
            <person name="Wang G."/>
        </authorList>
    </citation>
    <scope>NUCLEOTIDE SEQUENCE [LARGE SCALE GENOMIC DNA]</scope>
    <source>
        <strain evidence="1 2">WSJ-1</strain>
    </source>
</reference>
<dbReference type="EMBL" id="QDGZ01000011">
    <property type="protein sequence ID" value="PVG80980.1"/>
    <property type="molecule type" value="Genomic_DNA"/>
</dbReference>
<dbReference type="PROSITE" id="PS51318">
    <property type="entry name" value="TAT"/>
    <property type="match status" value="1"/>
</dbReference>
<proteinExistence type="predicted"/>
<sequence>MCTTDESRRGRAYAAGLEEIRTGRRTLLKVAGAGGASIALSTVAADPAAAGKVRTPKRAYVLVLDGCRPDEITPETMPHTAALRAGGLHHPYASSVPIMETIPNHVMMMTGVRPDRSGVPANAIFDRTLGVVRDMDRASDIQVRTVIERLNAKGLRTATVLSKEYLYGVFGARATHRWEPGPIIPVSGHAPDAFTMEAALAMLAEHDPHLMFVNLGDIDRMGHTDLTGAVLDLKLLRRTALAATDAQVGRFVAALKASGRWNQSLVIVLADHSMDWSRPDSLIRLQPVLESDPPLAGRFVIAANGGADLLYWTGPDAGREAGVARMIELCSAVPGVLRAHDPRRTAWLRTGPIGGDVVVFCKAGWRFSDPSIQSNPIPGTHGHPTTRPIPFFLAGGHRRVPRGVTASAEAKTLDVAPTLAHFFRLGAPRGGYDGRSRLPVG</sequence>
<dbReference type="InterPro" id="IPR017850">
    <property type="entry name" value="Alkaline_phosphatase_core_sf"/>
</dbReference>
<gene>
    <name evidence="1" type="ORF">DDE18_20695</name>
</gene>
<accession>A0A2T8F5M6</accession>
<dbReference type="PANTHER" id="PTHR10151">
    <property type="entry name" value="ECTONUCLEOTIDE PYROPHOSPHATASE/PHOSPHODIESTERASE"/>
    <property type="match status" value="1"/>
</dbReference>
<keyword evidence="2" id="KW-1185">Reference proteome</keyword>
<dbReference type="InterPro" id="IPR006311">
    <property type="entry name" value="TAT_signal"/>
</dbReference>
<organism evidence="1 2">
    <name type="scientific">Nocardioides gansuensis</name>
    <dbReference type="NCBI Taxonomy" id="2138300"/>
    <lineage>
        <taxon>Bacteria</taxon>
        <taxon>Bacillati</taxon>
        <taxon>Actinomycetota</taxon>
        <taxon>Actinomycetes</taxon>
        <taxon>Propionibacteriales</taxon>
        <taxon>Nocardioidaceae</taxon>
        <taxon>Nocardioides</taxon>
    </lineage>
</organism>
<evidence type="ECO:0000313" key="1">
    <source>
        <dbReference type="EMBL" id="PVG80980.1"/>
    </source>
</evidence>
<dbReference type="AlphaFoldDB" id="A0A2T8F5M6"/>
<dbReference type="RefSeq" id="WP_116574192.1">
    <property type="nucleotide sequence ID" value="NZ_QDGZ01000011.1"/>
</dbReference>
<dbReference type="PANTHER" id="PTHR10151:SF120">
    <property type="entry name" value="BIS(5'-ADENOSYL)-TRIPHOSPHATASE"/>
    <property type="match status" value="1"/>
</dbReference>
<evidence type="ECO:0000313" key="2">
    <source>
        <dbReference type="Proteomes" id="UP000246018"/>
    </source>
</evidence>
<dbReference type="Gene3D" id="3.40.720.10">
    <property type="entry name" value="Alkaline Phosphatase, subunit A"/>
    <property type="match status" value="1"/>
</dbReference>
<dbReference type="GO" id="GO:0016787">
    <property type="term" value="F:hydrolase activity"/>
    <property type="evidence" value="ECO:0007669"/>
    <property type="project" value="UniProtKB-ARBA"/>
</dbReference>
<dbReference type="Proteomes" id="UP000246018">
    <property type="component" value="Unassembled WGS sequence"/>
</dbReference>
<dbReference type="SUPFAM" id="SSF53649">
    <property type="entry name" value="Alkaline phosphatase-like"/>
    <property type="match status" value="1"/>
</dbReference>
<name>A0A2T8F5M6_9ACTN</name>